<dbReference type="HAMAP" id="MF_01212">
    <property type="entry name" value="dGTPase_type2"/>
    <property type="match status" value="1"/>
</dbReference>
<dbReference type="AlphaFoldDB" id="A0A9D1REU8"/>
<dbReference type="InterPro" id="IPR026875">
    <property type="entry name" value="PHydrolase_assoc_dom"/>
</dbReference>
<organism evidence="4 5">
    <name type="scientific">Candidatus Eubacterium faecipullorum</name>
    <dbReference type="NCBI Taxonomy" id="2838571"/>
    <lineage>
        <taxon>Bacteria</taxon>
        <taxon>Bacillati</taxon>
        <taxon>Bacillota</taxon>
        <taxon>Clostridia</taxon>
        <taxon>Eubacteriales</taxon>
        <taxon>Eubacteriaceae</taxon>
        <taxon>Eubacterium</taxon>
    </lineage>
</organism>
<evidence type="ECO:0000259" key="3">
    <source>
        <dbReference type="PROSITE" id="PS51831"/>
    </source>
</evidence>
<evidence type="ECO:0000256" key="2">
    <source>
        <dbReference type="HAMAP-Rule" id="MF_01212"/>
    </source>
</evidence>
<dbReference type="PROSITE" id="PS51831">
    <property type="entry name" value="HD"/>
    <property type="match status" value="1"/>
</dbReference>
<dbReference type="InterPro" id="IPR051094">
    <property type="entry name" value="Diverse_Catalytic_Enzymes"/>
</dbReference>
<dbReference type="SUPFAM" id="SSF109604">
    <property type="entry name" value="HD-domain/PDEase-like"/>
    <property type="match status" value="1"/>
</dbReference>
<dbReference type="SMART" id="SM00471">
    <property type="entry name" value="HDc"/>
    <property type="match status" value="1"/>
</dbReference>
<dbReference type="InterPro" id="IPR006674">
    <property type="entry name" value="HD_domain"/>
</dbReference>
<name>A0A9D1REU8_9FIRM</name>
<evidence type="ECO:0000313" key="5">
    <source>
        <dbReference type="Proteomes" id="UP000824205"/>
    </source>
</evidence>
<proteinExistence type="inferred from homology"/>
<evidence type="ECO:0000313" key="4">
    <source>
        <dbReference type="EMBL" id="HIW85372.1"/>
    </source>
</evidence>
<dbReference type="InterPro" id="IPR003607">
    <property type="entry name" value="HD/PDEase_dom"/>
</dbReference>
<feature type="domain" description="HD" evidence="3">
    <location>
        <begin position="75"/>
        <end position="186"/>
    </location>
</feature>
<reference evidence="4" key="2">
    <citation type="submission" date="2021-04" db="EMBL/GenBank/DDBJ databases">
        <authorList>
            <person name="Gilroy R."/>
        </authorList>
    </citation>
    <scope>NUCLEOTIDE SEQUENCE</scope>
    <source>
        <strain evidence="4">421</strain>
    </source>
</reference>
<dbReference type="Pfam" id="PF13286">
    <property type="entry name" value="HD_assoc"/>
    <property type="match status" value="1"/>
</dbReference>
<sequence length="330" mass="37697">MNIRERAEAAEKNLLCEYASFASTSLGRDREEEECSIRTCYQRDRDRVIHSSAFRRLKHKTQVFLAPQSDYYRTRLTHTLEVAQIARTIARALRLNEDLTEAASLAHDLGHTPFGHAGEKALNDLSAIGFRHNEQSVRVVERLEKNGSGLNLTKEVRNAVLCHSGSEKAFTPEGRVLRYADKIAYINHDIDDAVAAGILAEEDIPVNLRDALGYRKTERINTLVSDIVYNSDSDITMSKECEKAFSALRSFMFKNVYESAVCREEDEKAYDIVKKLYKYYINNVHKMPQTYVIIANREGGERAVCDYIAGMSDTYALKQYNKLFIPRLEF</sequence>
<dbReference type="PANTHER" id="PTHR35795:SF1">
    <property type="entry name" value="BIS(5'-NUCLEOSYL)-TETRAPHOSPHATASE, SYMMETRICAL"/>
    <property type="match status" value="1"/>
</dbReference>
<dbReference type="CDD" id="cd00077">
    <property type="entry name" value="HDc"/>
    <property type="match status" value="1"/>
</dbReference>
<dbReference type="Pfam" id="PF01966">
    <property type="entry name" value="HD"/>
    <property type="match status" value="1"/>
</dbReference>
<dbReference type="GO" id="GO:0016793">
    <property type="term" value="F:triphosphoric monoester hydrolase activity"/>
    <property type="evidence" value="ECO:0007669"/>
    <property type="project" value="InterPro"/>
</dbReference>
<protein>
    <recommendedName>
        <fullName evidence="2">Deoxyguanosinetriphosphate triphosphohydrolase-like protein</fullName>
    </recommendedName>
</protein>
<evidence type="ECO:0000256" key="1">
    <source>
        <dbReference type="ARBA" id="ARBA00022801"/>
    </source>
</evidence>
<comment type="similarity">
    <text evidence="2">Belongs to the dGTPase family. Type 2 subfamily.</text>
</comment>
<accession>A0A9D1REU8</accession>
<gene>
    <name evidence="4" type="ORF">IAA48_02660</name>
</gene>
<reference evidence="4" key="1">
    <citation type="journal article" date="2021" name="PeerJ">
        <title>Extensive microbial diversity within the chicken gut microbiome revealed by metagenomics and culture.</title>
        <authorList>
            <person name="Gilroy R."/>
            <person name="Ravi A."/>
            <person name="Getino M."/>
            <person name="Pursley I."/>
            <person name="Horton D.L."/>
            <person name="Alikhan N.F."/>
            <person name="Baker D."/>
            <person name="Gharbi K."/>
            <person name="Hall N."/>
            <person name="Watson M."/>
            <person name="Adriaenssens E.M."/>
            <person name="Foster-Nyarko E."/>
            <person name="Jarju S."/>
            <person name="Secka A."/>
            <person name="Antonio M."/>
            <person name="Oren A."/>
            <person name="Chaudhuri R.R."/>
            <person name="La Ragione R."/>
            <person name="Hildebrand F."/>
            <person name="Pallen M.J."/>
        </authorList>
    </citation>
    <scope>NUCLEOTIDE SEQUENCE</scope>
    <source>
        <strain evidence="4">421</strain>
    </source>
</reference>
<dbReference type="EMBL" id="DXGE01000011">
    <property type="protein sequence ID" value="HIW85372.1"/>
    <property type="molecule type" value="Genomic_DNA"/>
</dbReference>
<keyword evidence="1 2" id="KW-0378">Hydrolase</keyword>
<dbReference type="InterPro" id="IPR006261">
    <property type="entry name" value="dGTPase"/>
</dbReference>
<dbReference type="NCBIfam" id="TIGR01353">
    <property type="entry name" value="dGTP_triPase"/>
    <property type="match status" value="1"/>
</dbReference>
<dbReference type="NCBIfam" id="NF002327">
    <property type="entry name" value="PRK01286.1-2"/>
    <property type="match status" value="1"/>
</dbReference>
<dbReference type="Proteomes" id="UP000824205">
    <property type="component" value="Unassembled WGS sequence"/>
</dbReference>
<dbReference type="Gene3D" id="1.10.3210.10">
    <property type="entry name" value="Hypothetical protein af1432"/>
    <property type="match status" value="1"/>
</dbReference>
<comment type="caution">
    <text evidence="4">The sequence shown here is derived from an EMBL/GenBank/DDBJ whole genome shotgun (WGS) entry which is preliminary data.</text>
</comment>
<dbReference type="InterPro" id="IPR023023">
    <property type="entry name" value="dNTPase_2"/>
</dbReference>
<dbReference type="PANTHER" id="PTHR35795">
    <property type="entry name" value="SLR1885 PROTEIN"/>
    <property type="match status" value="1"/>
</dbReference>